<dbReference type="EMBL" id="BKCJ010366948">
    <property type="protein sequence ID" value="GFA08739.1"/>
    <property type="molecule type" value="Genomic_DNA"/>
</dbReference>
<organism evidence="3">
    <name type="scientific">Tanacetum cinerariifolium</name>
    <name type="common">Dalmatian daisy</name>
    <name type="synonym">Chrysanthemum cinerariifolium</name>
    <dbReference type="NCBI Taxonomy" id="118510"/>
    <lineage>
        <taxon>Eukaryota</taxon>
        <taxon>Viridiplantae</taxon>
        <taxon>Streptophyta</taxon>
        <taxon>Embryophyta</taxon>
        <taxon>Tracheophyta</taxon>
        <taxon>Spermatophyta</taxon>
        <taxon>Magnoliopsida</taxon>
        <taxon>eudicotyledons</taxon>
        <taxon>Gunneridae</taxon>
        <taxon>Pentapetalae</taxon>
        <taxon>asterids</taxon>
        <taxon>campanulids</taxon>
        <taxon>Asterales</taxon>
        <taxon>Asteraceae</taxon>
        <taxon>Asteroideae</taxon>
        <taxon>Anthemideae</taxon>
        <taxon>Anthemidinae</taxon>
        <taxon>Tanacetum</taxon>
    </lineage>
</organism>
<proteinExistence type="predicted"/>
<sequence length="285" mass="32571">YFDSSKITKSPTTNVETSNNEIPSHEGEAFHEVSESFQEESSSSSLNDDVQQSSEEVMIPPTNTQSISNNMVPNVNEASSLHNMFNERLKDAYFDASTTFHDPSDVHTFYQPYPHEKKCTKDHRLHKIIGDPKSSVRTRGQLANSCLFACLLSSIEPANVAEALKDADRVSAMQDELDRFARLKVWRLVPRLDGKTIIKTKKIFKNKKDESSLVIHNKARLVAVRYYQQEDTDYDETFSLVARIEAILLFLTYVALKDFMVFQMDIKTTFLNEILKEEVYVGQPL</sequence>
<protein>
    <recommendedName>
        <fullName evidence="2">Reverse transcriptase Ty1/copia-type domain-containing protein</fullName>
    </recommendedName>
</protein>
<comment type="caution">
    <text evidence="3">The sequence shown here is derived from an EMBL/GenBank/DDBJ whole genome shotgun (WGS) entry which is preliminary data.</text>
</comment>
<feature type="non-terminal residue" evidence="3">
    <location>
        <position position="1"/>
    </location>
</feature>
<feature type="domain" description="Reverse transcriptase Ty1/copia-type" evidence="2">
    <location>
        <begin position="184"/>
        <end position="284"/>
    </location>
</feature>
<accession>A0A699J4V0</accession>
<evidence type="ECO:0000259" key="2">
    <source>
        <dbReference type="Pfam" id="PF07727"/>
    </source>
</evidence>
<evidence type="ECO:0000256" key="1">
    <source>
        <dbReference type="SAM" id="MobiDB-lite"/>
    </source>
</evidence>
<evidence type="ECO:0000313" key="3">
    <source>
        <dbReference type="EMBL" id="GFA08739.1"/>
    </source>
</evidence>
<name>A0A699J4V0_TANCI</name>
<feature type="compositionally biased region" description="Basic and acidic residues" evidence="1">
    <location>
        <begin position="23"/>
        <end position="34"/>
    </location>
</feature>
<feature type="compositionally biased region" description="Low complexity" evidence="1">
    <location>
        <begin position="35"/>
        <end position="54"/>
    </location>
</feature>
<feature type="region of interest" description="Disordered" evidence="1">
    <location>
        <begin position="1"/>
        <end position="54"/>
    </location>
</feature>
<dbReference type="InterPro" id="IPR013103">
    <property type="entry name" value="RVT_2"/>
</dbReference>
<reference evidence="3" key="1">
    <citation type="journal article" date="2019" name="Sci. Rep.">
        <title>Draft genome of Tanacetum cinerariifolium, the natural source of mosquito coil.</title>
        <authorList>
            <person name="Yamashiro T."/>
            <person name="Shiraishi A."/>
            <person name="Satake H."/>
            <person name="Nakayama K."/>
        </authorList>
    </citation>
    <scope>NUCLEOTIDE SEQUENCE</scope>
</reference>
<feature type="compositionally biased region" description="Polar residues" evidence="1">
    <location>
        <begin position="1"/>
        <end position="22"/>
    </location>
</feature>
<dbReference type="Pfam" id="PF07727">
    <property type="entry name" value="RVT_2"/>
    <property type="match status" value="1"/>
</dbReference>
<feature type="non-terminal residue" evidence="3">
    <location>
        <position position="285"/>
    </location>
</feature>
<gene>
    <name evidence="3" type="ORF">Tci_580711</name>
</gene>
<dbReference type="AlphaFoldDB" id="A0A699J4V0"/>